<evidence type="ECO:0000256" key="4">
    <source>
        <dbReference type="ARBA" id="ARBA00022475"/>
    </source>
</evidence>
<evidence type="ECO:0000256" key="9">
    <source>
        <dbReference type="ARBA" id="ARBA00022692"/>
    </source>
</evidence>
<keyword evidence="18" id="KW-0325">Glycoprotein</keyword>
<evidence type="ECO:0000256" key="21">
    <source>
        <dbReference type="PROSITE-ProRule" id="PRU10141"/>
    </source>
</evidence>
<dbReference type="EC" id="2.7.11.1" evidence="3"/>
<evidence type="ECO:0000256" key="16">
    <source>
        <dbReference type="ARBA" id="ARBA00023136"/>
    </source>
</evidence>
<evidence type="ECO:0000256" key="19">
    <source>
        <dbReference type="ARBA" id="ARBA00047899"/>
    </source>
</evidence>
<dbReference type="PRINTS" id="PR00019">
    <property type="entry name" value="LEURICHRPT"/>
</dbReference>
<evidence type="ECO:0000256" key="22">
    <source>
        <dbReference type="SAM" id="Phobius"/>
    </source>
</evidence>
<evidence type="ECO:0000256" key="7">
    <source>
        <dbReference type="ARBA" id="ARBA00022614"/>
    </source>
</evidence>
<dbReference type="SUPFAM" id="SSF56112">
    <property type="entry name" value="Protein kinase-like (PK-like)"/>
    <property type="match status" value="1"/>
</dbReference>
<dbReference type="Gene3D" id="3.80.10.10">
    <property type="entry name" value="Ribonuclease Inhibitor"/>
    <property type="match status" value="2"/>
</dbReference>
<keyword evidence="13" id="KW-0418">Kinase</keyword>
<dbReference type="InterPro" id="IPR025875">
    <property type="entry name" value="Leu-rich_rpt_4"/>
</dbReference>
<dbReference type="InterPro" id="IPR032675">
    <property type="entry name" value="LRR_dom_sf"/>
</dbReference>
<organism evidence="24 25">
    <name type="scientific">Daucus carota subsp. sativus</name>
    <name type="common">Carrot</name>
    <dbReference type="NCBI Taxonomy" id="79200"/>
    <lineage>
        <taxon>Eukaryota</taxon>
        <taxon>Viridiplantae</taxon>
        <taxon>Streptophyta</taxon>
        <taxon>Embryophyta</taxon>
        <taxon>Tracheophyta</taxon>
        <taxon>Spermatophyta</taxon>
        <taxon>Magnoliopsida</taxon>
        <taxon>eudicotyledons</taxon>
        <taxon>Gunneridae</taxon>
        <taxon>Pentapetalae</taxon>
        <taxon>asterids</taxon>
        <taxon>campanulids</taxon>
        <taxon>Apiales</taxon>
        <taxon>Apiaceae</taxon>
        <taxon>Apioideae</taxon>
        <taxon>Scandiceae</taxon>
        <taxon>Daucinae</taxon>
        <taxon>Daucus</taxon>
        <taxon>Daucus sect. Daucus</taxon>
    </lineage>
</organism>
<evidence type="ECO:0000313" key="25">
    <source>
        <dbReference type="Proteomes" id="UP000077755"/>
    </source>
</evidence>
<evidence type="ECO:0000256" key="10">
    <source>
        <dbReference type="ARBA" id="ARBA00022729"/>
    </source>
</evidence>
<dbReference type="InterPro" id="IPR008271">
    <property type="entry name" value="Ser/Thr_kinase_AS"/>
</dbReference>
<evidence type="ECO:0000256" key="17">
    <source>
        <dbReference type="ARBA" id="ARBA00023170"/>
    </source>
</evidence>
<dbReference type="Pfam" id="PF12799">
    <property type="entry name" value="LRR_4"/>
    <property type="match status" value="1"/>
</dbReference>
<dbReference type="SUPFAM" id="SSF52058">
    <property type="entry name" value="L domain-like"/>
    <property type="match status" value="2"/>
</dbReference>
<keyword evidence="16 22" id="KW-0472">Membrane</keyword>
<dbReference type="GO" id="GO:0005886">
    <property type="term" value="C:plasma membrane"/>
    <property type="evidence" value="ECO:0007669"/>
    <property type="project" value="UniProtKB-SubCell"/>
</dbReference>
<dbReference type="InterPro" id="IPR055414">
    <property type="entry name" value="LRR_R13L4/SHOC2-like"/>
</dbReference>
<evidence type="ECO:0000256" key="13">
    <source>
        <dbReference type="ARBA" id="ARBA00022777"/>
    </source>
</evidence>
<dbReference type="FunFam" id="3.80.10.10:FF:000095">
    <property type="entry name" value="LRR receptor-like serine/threonine-protein kinase GSO1"/>
    <property type="match status" value="1"/>
</dbReference>
<evidence type="ECO:0000256" key="1">
    <source>
        <dbReference type="ARBA" id="ARBA00004162"/>
    </source>
</evidence>
<dbReference type="InterPro" id="IPR001611">
    <property type="entry name" value="Leu-rich_rpt"/>
</dbReference>
<dbReference type="InterPro" id="IPR003591">
    <property type="entry name" value="Leu-rich_rpt_typical-subtyp"/>
</dbReference>
<feature type="binding site" evidence="21">
    <location>
        <position position="589"/>
    </location>
    <ligand>
        <name>ATP</name>
        <dbReference type="ChEBI" id="CHEBI:30616"/>
    </ligand>
</feature>
<evidence type="ECO:0000256" key="11">
    <source>
        <dbReference type="ARBA" id="ARBA00022737"/>
    </source>
</evidence>
<keyword evidence="25" id="KW-1185">Reference proteome</keyword>
<dbReference type="InterPro" id="IPR000719">
    <property type="entry name" value="Prot_kinase_dom"/>
</dbReference>
<comment type="catalytic activity">
    <reaction evidence="20">
        <text>L-seryl-[protein] + ATP = O-phospho-L-seryl-[protein] + ADP + H(+)</text>
        <dbReference type="Rhea" id="RHEA:17989"/>
        <dbReference type="Rhea" id="RHEA-COMP:9863"/>
        <dbReference type="Rhea" id="RHEA-COMP:11604"/>
        <dbReference type="ChEBI" id="CHEBI:15378"/>
        <dbReference type="ChEBI" id="CHEBI:29999"/>
        <dbReference type="ChEBI" id="CHEBI:30616"/>
        <dbReference type="ChEBI" id="CHEBI:83421"/>
        <dbReference type="ChEBI" id="CHEBI:456216"/>
        <dbReference type="EC" id="2.7.11.1"/>
    </reaction>
</comment>
<name>A0AAF0XRH0_DAUCS</name>
<evidence type="ECO:0000256" key="8">
    <source>
        <dbReference type="ARBA" id="ARBA00022679"/>
    </source>
</evidence>
<proteinExistence type="predicted"/>
<feature type="transmembrane region" description="Helical" evidence="22">
    <location>
        <begin position="507"/>
        <end position="527"/>
    </location>
</feature>
<comment type="catalytic activity">
    <reaction evidence="19">
        <text>L-threonyl-[protein] + ATP = O-phospho-L-threonyl-[protein] + ADP + H(+)</text>
        <dbReference type="Rhea" id="RHEA:46608"/>
        <dbReference type="Rhea" id="RHEA-COMP:11060"/>
        <dbReference type="Rhea" id="RHEA-COMP:11605"/>
        <dbReference type="ChEBI" id="CHEBI:15378"/>
        <dbReference type="ChEBI" id="CHEBI:30013"/>
        <dbReference type="ChEBI" id="CHEBI:30616"/>
        <dbReference type="ChEBI" id="CHEBI:61977"/>
        <dbReference type="ChEBI" id="CHEBI:456216"/>
        <dbReference type="EC" id="2.7.11.1"/>
    </reaction>
</comment>
<comment type="subcellular location">
    <subcellularLocation>
        <location evidence="1">Cell membrane</location>
        <topology evidence="1">Single-pass membrane protein</topology>
    </subcellularLocation>
    <subcellularLocation>
        <location evidence="2">Membrane</location>
        <topology evidence="2">Single-pass type I membrane protein</topology>
    </subcellularLocation>
</comment>
<evidence type="ECO:0000259" key="23">
    <source>
        <dbReference type="PROSITE" id="PS50011"/>
    </source>
</evidence>
<keyword evidence="7" id="KW-0433">Leucine-rich repeat</keyword>
<dbReference type="FunFam" id="3.30.200.20:FF:000432">
    <property type="entry name" value="LRR receptor-like serine/threonine-protein kinase EFR"/>
    <property type="match status" value="1"/>
</dbReference>
<keyword evidence="11" id="KW-0677">Repeat</keyword>
<dbReference type="FunFam" id="1.10.510.10:FF:000358">
    <property type="entry name" value="Putative leucine-rich repeat receptor-like serine/threonine-protein kinase"/>
    <property type="match status" value="1"/>
</dbReference>
<dbReference type="Gene3D" id="1.10.510.10">
    <property type="entry name" value="Transferase(Phosphotransferase) domain 1"/>
    <property type="match status" value="1"/>
</dbReference>
<evidence type="ECO:0000256" key="14">
    <source>
        <dbReference type="ARBA" id="ARBA00022840"/>
    </source>
</evidence>
<dbReference type="AlphaFoldDB" id="A0AAF0XRH0"/>
<evidence type="ECO:0000256" key="3">
    <source>
        <dbReference type="ARBA" id="ARBA00012513"/>
    </source>
</evidence>
<dbReference type="Gene3D" id="3.30.200.20">
    <property type="entry name" value="Phosphorylase Kinase, domain 1"/>
    <property type="match status" value="1"/>
</dbReference>
<dbReference type="PANTHER" id="PTHR27000:SF781">
    <property type="entry name" value="PROTEIN KINASE DOMAIN-CONTAINING PROTEIN"/>
    <property type="match status" value="1"/>
</dbReference>
<evidence type="ECO:0000256" key="6">
    <source>
        <dbReference type="ARBA" id="ARBA00022553"/>
    </source>
</evidence>
<evidence type="ECO:0000256" key="15">
    <source>
        <dbReference type="ARBA" id="ARBA00022989"/>
    </source>
</evidence>
<dbReference type="Pfam" id="PF23598">
    <property type="entry name" value="LRR_14"/>
    <property type="match status" value="1"/>
</dbReference>
<dbReference type="Proteomes" id="UP000077755">
    <property type="component" value="Chromosome 8"/>
</dbReference>
<protein>
    <recommendedName>
        <fullName evidence="3">non-specific serine/threonine protein kinase</fullName>
        <ecNumber evidence="3">2.7.11.1</ecNumber>
    </recommendedName>
</protein>
<dbReference type="SMART" id="SM00220">
    <property type="entry name" value="S_TKc"/>
    <property type="match status" value="1"/>
</dbReference>
<dbReference type="InterPro" id="IPR017441">
    <property type="entry name" value="Protein_kinase_ATP_BS"/>
</dbReference>
<dbReference type="SMART" id="SM00369">
    <property type="entry name" value="LRR_TYP"/>
    <property type="match status" value="8"/>
</dbReference>
<keyword evidence="6" id="KW-0597">Phosphoprotein</keyword>
<evidence type="ECO:0000256" key="5">
    <source>
        <dbReference type="ARBA" id="ARBA00022527"/>
    </source>
</evidence>
<gene>
    <name evidence="24" type="ORF">DCAR_0831266</name>
</gene>
<evidence type="ECO:0000256" key="20">
    <source>
        <dbReference type="ARBA" id="ARBA00048679"/>
    </source>
</evidence>
<keyword evidence="9 22" id="KW-0812">Transmembrane</keyword>
<keyword evidence="17" id="KW-0675">Receptor</keyword>
<dbReference type="Pfam" id="PF00560">
    <property type="entry name" value="LRR_1"/>
    <property type="match status" value="2"/>
</dbReference>
<reference evidence="24" key="1">
    <citation type="journal article" date="2016" name="Nat. Genet.">
        <title>A high-quality carrot genome assembly provides new insights into carotenoid accumulation and asterid genome evolution.</title>
        <authorList>
            <person name="Iorizzo M."/>
            <person name="Ellison S."/>
            <person name="Senalik D."/>
            <person name="Zeng P."/>
            <person name="Satapoomin P."/>
            <person name="Huang J."/>
            <person name="Bowman M."/>
            <person name="Iovene M."/>
            <person name="Sanseverino W."/>
            <person name="Cavagnaro P."/>
            <person name="Yildiz M."/>
            <person name="Macko-Podgorni A."/>
            <person name="Moranska E."/>
            <person name="Grzebelus E."/>
            <person name="Grzebelus D."/>
            <person name="Ashrafi H."/>
            <person name="Zheng Z."/>
            <person name="Cheng S."/>
            <person name="Spooner D."/>
            <person name="Van Deynze A."/>
            <person name="Simon P."/>
        </authorList>
    </citation>
    <scope>NUCLEOTIDE SEQUENCE</scope>
    <source>
        <tissue evidence="24">Leaf</tissue>
    </source>
</reference>
<dbReference type="PROSITE" id="PS00108">
    <property type="entry name" value="PROTEIN_KINASE_ST"/>
    <property type="match status" value="1"/>
</dbReference>
<dbReference type="GO" id="GO:0004674">
    <property type="term" value="F:protein serine/threonine kinase activity"/>
    <property type="evidence" value="ECO:0007669"/>
    <property type="project" value="UniProtKB-KW"/>
</dbReference>
<keyword evidence="14 21" id="KW-0067">ATP-binding</keyword>
<dbReference type="GO" id="GO:0051707">
    <property type="term" value="P:response to other organism"/>
    <property type="evidence" value="ECO:0007669"/>
    <property type="project" value="UniProtKB-ARBA"/>
</dbReference>
<dbReference type="PROSITE" id="PS00107">
    <property type="entry name" value="PROTEIN_KINASE_ATP"/>
    <property type="match status" value="1"/>
</dbReference>
<reference evidence="24" key="2">
    <citation type="submission" date="2022-03" db="EMBL/GenBank/DDBJ databases">
        <title>Draft title - Genomic analysis of global carrot germplasm unveils the trajectory of domestication and the origin of high carotenoid orange carrot.</title>
        <authorList>
            <person name="Iorizzo M."/>
            <person name="Ellison S."/>
            <person name="Senalik D."/>
            <person name="Macko-Podgorni A."/>
            <person name="Grzebelus D."/>
            <person name="Bostan H."/>
            <person name="Rolling W."/>
            <person name="Curaba J."/>
            <person name="Simon P."/>
        </authorList>
    </citation>
    <scope>NUCLEOTIDE SEQUENCE</scope>
    <source>
        <tissue evidence="24">Leaf</tissue>
    </source>
</reference>
<accession>A0AAF0XRH0</accession>
<keyword evidence="15 22" id="KW-1133">Transmembrane helix</keyword>
<dbReference type="GO" id="GO:0006952">
    <property type="term" value="P:defense response"/>
    <property type="evidence" value="ECO:0007669"/>
    <property type="project" value="UniProtKB-ARBA"/>
</dbReference>
<dbReference type="FunFam" id="3.80.10.10:FF:000288">
    <property type="entry name" value="LRR receptor-like serine/threonine-protein kinase EFR"/>
    <property type="match status" value="1"/>
</dbReference>
<keyword evidence="10" id="KW-0732">Signal</keyword>
<dbReference type="PROSITE" id="PS51450">
    <property type="entry name" value="LRR"/>
    <property type="match status" value="1"/>
</dbReference>
<dbReference type="EMBL" id="CP093350">
    <property type="protein sequence ID" value="WOH11774.1"/>
    <property type="molecule type" value="Genomic_DNA"/>
</dbReference>
<evidence type="ECO:0000256" key="2">
    <source>
        <dbReference type="ARBA" id="ARBA00004479"/>
    </source>
</evidence>
<keyword evidence="5" id="KW-0723">Serine/threonine-protein kinase</keyword>
<feature type="domain" description="Protein kinase" evidence="23">
    <location>
        <begin position="561"/>
        <end position="851"/>
    </location>
</feature>
<keyword evidence="4" id="KW-1003">Cell membrane</keyword>
<dbReference type="GO" id="GO:0005524">
    <property type="term" value="F:ATP binding"/>
    <property type="evidence" value="ECO:0007669"/>
    <property type="project" value="UniProtKB-UniRule"/>
</dbReference>
<dbReference type="PROSITE" id="PS50011">
    <property type="entry name" value="PROTEIN_KINASE_DOM"/>
    <property type="match status" value="1"/>
</dbReference>
<evidence type="ECO:0000313" key="24">
    <source>
        <dbReference type="EMBL" id="WOH11774.1"/>
    </source>
</evidence>
<dbReference type="SMART" id="SM00365">
    <property type="entry name" value="LRR_SD22"/>
    <property type="match status" value="6"/>
</dbReference>
<sequence length="865" mass="95181">MIPLNISKLSKLQTLDLMTNKITGQIPQQLGHLSKLVVLKLGQNVFWGEIPRSLSNLSSLTDLNLGTNSLSGNIPGELGKLRNLKVLDLTVNGLTGTVPSEIYNLSSLVKLAVASNLLWGEIPYDVGVKLPNLLIFNFCSNYNFTGRIPGSLHNLTNIQVIRMAHNLLVGTVPPGLGNLPFLHMYNIGFNKIHNPPDDDLSFITSLANSTRLNHLAIDGNAFKGVIPESIGNLSKVLSNLYIGKNHIHGEIPSTIGLLSSLTLLDLNDNFISGKIPEAISHLQELQILGLARNRLSGIIPNSLGNLRKLNKIDLSGNEVVGQIPISFQNYKSLLSLDLSNNKLNGIIPKEVLSLPSLSIILNLSKNFLDGPLPEVGVLEKIVTIDLSDNRLSGNIPQWFESCNSLEKLFMAKNNFSGHIPVALAEVKGLEVLDLSSNQLSGSIPPGIQKLEALQTLNLSFNDLEGKIPSLGVFGNMSNIHLEGNPNLCMHSRCEKSPNNRRQTEIKVILPILATTTVFFLIALYMVLKRKETKVNVKCPDLQNGKPEMISYHKLREATRHFDQENLIGSGSFGTVYKGYLEGNIQVAVKVLNIETSGYWKSFVSECKALRNVRHRNLVKLITSCSSLDMKNMDFLALVYEFLSNGSLADWISGKRKHPNGQGLSFLEKLNISIDVAGALNYLHHESYTSNIVHCDLKPDNILLDKEMTAKVGDFGLARLMQERMSNPVSISSTFIVKGSIGYIPPEYGLCEKASTSGDVYSYGVMLLDLFTGMSPLQECFSGESNLVKWAESNFLEAEVQVLNVQDEVQYEETSMNPEYECLMKVIKVGLACAKDSPDGRINVKEALHSLINAGDIFLKSDLKFN</sequence>
<dbReference type="PANTHER" id="PTHR27000">
    <property type="entry name" value="LEUCINE-RICH REPEAT RECEPTOR-LIKE PROTEIN KINASE FAMILY PROTEIN-RELATED"/>
    <property type="match status" value="1"/>
</dbReference>
<dbReference type="Pfam" id="PF00069">
    <property type="entry name" value="Pkinase"/>
    <property type="match status" value="1"/>
</dbReference>
<evidence type="ECO:0000256" key="12">
    <source>
        <dbReference type="ARBA" id="ARBA00022741"/>
    </source>
</evidence>
<evidence type="ECO:0000256" key="18">
    <source>
        <dbReference type="ARBA" id="ARBA00023180"/>
    </source>
</evidence>
<keyword evidence="12 21" id="KW-0547">Nucleotide-binding</keyword>
<dbReference type="Pfam" id="PF13855">
    <property type="entry name" value="LRR_8"/>
    <property type="match status" value="1"/>
</dbReference>
<keyword evidence="8" id="KW-0808">Transferase</keyword>
<dbReference type="InterPro" id="IPR011009">
    <property type="entry name" value="Kinase-like_dom_sf"/>
</dbReference>